<name>A0A839EPQ5_9GAMM</name>
<feature type="region of interest" description="Disordered" evidence="1">
    <location>
        <begin position="28"/>
        <end position="54"/>
    </location>
</feature>
<feature type="chain" id="PRO_5032658078" description="LTXXQ motif family protein" evidence="2">
    <location>
        <begin position="25"/>
        <end position="170"/>
    </location>
</feature>
<comment type="caution">
    <text evidence="3">The sequence shown here is derived from an EMBL/GenBank/DDBJ whole genome shotgun (WGS) entry which is preliminary data.</text>
</comment>
<accession>A0A839EPQ5</accession>
<reference evidence="3 4" key="1">
    <citation type="submission" date="2020-07" db="EMBL/GenBank/DDBJ databases">
        <title>Genomic Encyclopedia of Type Strains, Phase IV (KMG-V): Genome sequencing to study the core and pangenomes of soil and plant-associated prokaryotes.</title>
        <authorList>
            <person name="Whitman W."/>
        </authorList>
    </citation>
    <scope>NUCLEOTIDE SEQUENCE [LARGE SCALE GENOMIC DNA]</scope>
    <source>
        <strain evidence="3 4">RH2WT43</strain>
    </source>
</reference>
<evidence type="ECO:0000313" key="4">
    <source>
        <dbReference type="Proteomes" id="UP000550401"/>
    </source>
</evidence>
<sequence>MRTLPSTTMTVILALCLAGTDAGAQGFPGGGRAGGRGMGGAHGTHAPAGTPPSAARQAADPLVVFLQGLGALRIDLLVRAEQVDAWSAMHDALIVVADVERDAAASRPVANDASLQLDAFVDGLRRRADAAKAAGERIKAVIGLLDERQKPAFLARLADAIGASESPPTP</sequence>
<evidence type="ECO:0000256" key="2">
    <source>
        <dbReference type="SAM" id="SignalP"/>
    </source>
</evidence>
<keyword evidence="2" id="KW-0732">Signal</keyword>
<dbReference type="EMBL" id="JACGXL010000001">
    <property type="protein sequence ID" value="MBA8886297.1"/>
    <property type="molecule type" value="Genomic_DNA"/>
</dbReference>
<organism evidence="3 4">
    <name type="scientific">Dokdonella fugitiva</name>
    <dbReference type="NCBI Taxonomy" id="328517"/>
    <lineage>
        <taxon>Bacteria</taxon>
        <taxon>Pseudomonadati</taxon>
        <taxon>Pseudomonadota</taxon>
        <taxon>Gammaproteobacteria</taxon>
        <taxon>Lysobacterales</taxon>
        <taxon>Rhodanobacteraceae</taxon>
        <taxon>Dokdonella</taxon>
    </lineage>
</organism>
<proteinExistence type="predicted"/>
<gene>
    <name evidence="3" type="ORF">FHW12_000488</name>
</gene>
<dbReference type="AlphaFoldDB" id="A0A839EPQ5"/>
<feature type="signal peptide" evidence="2">
    <location>
        <begin position="1"/>
        <end position="24"/>
    </location>
</feature>
<dbReference type="Proteomes" id="UP000550401">
    <property type="component" value="Unassembled WGS sequence"/>
</dbReference>
<evidence type="ECO:0008006" key="5">
    <source>
        <dbReference type="Google" id="ProtNLM"/>
    </source>
</evidence>
<evidence type="ECO:0000256" key="1">
    <source>
        <dbReference type="SAM" id="MobiDB-lite"/>
    </source>
</evidence>
<feature type="compositionally biased region" description="Gly residues" evidence="1">
    <location>
        <begin position="28"/>
        <end position="42"/>
    </location>
</feature>
<protein>
    <recommendedName>
        <fullName evidence="5">LTXXQ motif family protein</fullName>
    </recommendedName>
</protein>
<dbReference type="RefSeq" id="WP_182529389.1">
    <property type="nucleotide sequence ID" value="NZ_JACGXL010000001.1"/>
</dbReference>
<evidence type="ECO:0000313" key="3">
    <source>
        <dbReference type="EMBL" id="MBA8886297.1"/>
    </source>
</evidence>
<feature type="compositionally biased region" description="Low complexity" evidence="1">
    <location>
        <begin position="43"/>
        <end position="52"/>
    </location>
</feature>
<keyword evidence="4" id="KW-1185">Reference proteome</keyword>